<evidence type="ECO:0000313" key="3">
    <source>
        <dbReference type="Proteomes" id="UP000823935"/>
    </source>
</evidence>
<evidence type="ECO:0000256" key="1">
    <source>
        <dbReference type="SAM" id="SignalP"/>
    </source>
</evidence>
<gene>
    <name evidence="2" type="ORF">IAB44_05375</name>
</gene>
<reference evidence="2" key="1">
    <citation type="submission" date="2020-10" db="EMBL/GenBank/DDBJ databases">
        <authorList>
            <person name="Gilroy R."/>
        </authorList>
    </citation>
    <scope>NUCLEOTIDE SEQUENCE</scope>
    <source>
        <strain evidence="2">CHK190-19873</strain>
    </source>
</reference>
<organism evidence="2 3">
    <name type="scientific">Candidatus Limivivens intestinipullorum</name>
    <dbReference type="NCBI Taxonomy" id="2840858"/>
    <lineage>
        <taxon>Bacteria</taxon>
        <taxon>Bacillati</taxon>
        <taxon>Bacillota</taxon>
        <taxon>Clostridia</taxon>
        <taxon>Lachnospirales</taxon>
        <taxon>Lachnospiraceae</taxon>
        <taxon>Lachnospiraceae incertae sedis</taxon>
        <taxon>Candidatus Limivivens</taxon>
    </lineage>
</organism>
<dbReference type="Proteomes" id="UP000823935">
    <property type="component" value="Unassembled WGS sequence"/>
</dbReference>
<accession>A0A9D1ERY2</accession>
<sequence>MKTQHKHRSLFPFPAALLLFLCLLLLPGISSHAADIPKKVRAYPGTVSTVSFDLPKYGMVIKNLKTSSKNLVVKVTGTEDAQNPYTKTSSSSATLSVYAKKAGTYKVTFDLYYRSGKKSSRKTIRVYAASDSAVKSCTFNGKPISYGFTSAKSGKIKVTMNKGYKLKKVEIGKTRVKKSGKNTSSSIVYKTIKNGQKVTLSTTPYQYGNETTSITGAYSKYYNTNLAAYTYVRVTYADKYTKLTDTVTYSLMKLVS</sequence>
<proteinExistence type="predicted"/>
<protein>
    <submittedName>
        <fullName evidence="2">Uncharacterized protein</fullName>
    </submittedName>
</protein>
<feature type="signal peptide" evidence="1">
    <location>
        <begin position="1"/>
        <end position="33"/>
    </location>
</feature>
<dbReference type="AlphaFoldDB" id="A0A9D1ERY2"/>
<keyword evidence="1" id="KW-0732">Signal</keyword>
<reference evidence="2" key="2">
    <citation type="journal article" date="2021" name="PeerJ">
        <title>Extensive microbial diversity within the chicken gut microbiome revealed by metagenomics and culture.</title>
        <authorList>
            <person name="Gilroy R."/>
            <person name="Ravi A."/>
            <person name="Getino M."/>
            <person name="Pursley I."/>
            <person name="Horton D.L."/>
            <person name="Alikhan N.F."/>
            <person name="Baker D."/>
            <person name="Gharbi K."/>
            <person name="Hall N."/>
            <person name="Watson M."/>
            <person name="Adriaenssens E.M."/>
            <person name="Foster-Nyarko E."/>
            <person name="Jarju S."/>
            <person name="Secka A."/>
            <person name="Antonio M."/>
            <person name="Oren A."/>
            <person name="Chaudhuri R.R."/>
            <person name="La Ragione R."/>
            <person name="Hildebrand F."/>
            <person name="Pallen M.J."/>
        </authorList>
    </citation>
    <scope>NUCLEOTIDE SEQUENCE</scope>
    <source>
        <strain evidence="2">CHK190-19873</strain>
    </source>
</reference>
<feature type="chain" id="PRO_5038745390" evidence="1">
    <location>
        <begin position="34"/>
        <end position="256"/>
    </location>
</feature>
<comment type="caution">
    <text evidence="2">The sequence shown here is derived from an EMBL/GenBank/DDBJ whole genome shotgun (WGS) entry which is preliminary data.</text>
</comment>
<evidence type="ECO:0000313" key="2">
    <source>
        <dbReference type="EMBL" id="HIS30967.1"/>
    </source>
</evidence>
<dbReference type="EMBL" id="DVIQ01000025">
    <property type="protein sequence ID" value="HIS30967.1"/>
    <property type="molecule type" value="Genomic_DNA"/>
</dbReference>
<name>A0A9D1ERY2_9FIRM</name>